<evidence type="ECO:0000313" key="1">
    <source>
        <dbReference type="EMBL" id="MEK9502634.1"/>
    </source>
</evidence>
<evidence type="ECO:0000313" key="2">
    <source>
        <dbReference type="Proteomes" id="UP001484239"/>
    </source>
</evidence>
<accession>A0ABU9ED09</accession>
<dbReference type="EMBL" id="JBBHLI010000013">
    <property type="protein sequence ID" value="MEK9502634.1"/>
    <property type="molecule type" value="Genomic_DNA"/>
</dbReference>
<comment type="caution">
    <text evidence="1">The sequence shown here is derived from an EMBL/GenBank/DDBJ whole genome shotgun (WGS) entry which is preliminary data.</text>
</comment>
<name>A0ABU9ED09_9BACT</name>
<dbReference type="Proteomes" id="UP001484239">
    <property type="component" value="Unassembled WGS sequence"/>
</dbReference>
<dbReference type="RefSeq" id="WP_405287493.1">
    <property type="nucleotide sequence ID" value="NZ_JBBHLI010000013.1"/>
</dbReference>
<organism evidence="1 2">
    <name type="scientific">Gaopeijia maritima</name>
    <dbReference type="NCBI Taxonomy" id="3119007"/>
    <lineage>
        <taxon>Bacteria</taxon>
        <taxon>Pseudomonadati</taxon>
        <taxon>Gemmatimonadota</taxon>
        <taxon>Longimicrobiia</taxon>
        <taxon>Gaopeijiales</taxon>
        <taxon>Gaopeijiaceae</taxon>
        <taxon>Gaopeijia</taxon>
    </lineage>
</organism>
<gene>
    <name evidence="1" type="ORF">WI372_16690</name>
</gene>
<dbReference type="Pfam" id="PF14066">
    <property type="entry name" value="DUF4256"/>
    <property type="match status" value="1"/>
</dbReference>
<proteinExistence type="predicted"/>
<keyword evidence="2" id="KW-1185">Reference proteome</keyword>
<protein>
    <submittedName>
        <fullName evidence="1">DUF4256 domain-containing protein</fullName>
    </submittedName>
</protein>
<dbReference type="InterPro" id="IPR025352">
    <property type="entry name" value="DUF4256"/>
</dbReference>
<reference evidence="1 2" key="1">
    <citation type="submission" date="2024-02" db="EMBL/GenBank/DDBJ databases">
        <title>A novel Gemmatimonadota bacterium.</title>
        <authorList>
            <person name="Du Z.-J."/>
            <person name="Ye Y.-Q."/>
        </authorList>
    </citation>
    <scope>NUCLEOTIDE SEQUENCE [LARGE SCALE GENOMIC DNA]</scope>
    <source>
        <strain evidence="1 2">DH-20</strain>
    </source>
</reference>
<sequence length="187" mass="20844">MGAARTLTTGEREELLATLEERFLAHAARHPDLDWAEVRSRLDERPEALWSLAEMERTGGEPDVVGRDEATGELLFCDCARESPKGRRSICYDGAARKARKKHAPDSSAVEMATAMGVELLDEDQYRALQALGPVDTKTSSWVKTPPAMRERGGGLFGDHRFGRVFFYHNGVESYYAARGFRGVLRV</sequence>